<dbReference type="InterPro" id="IPR013324">
    <property type="entry name" value="RNA_pol_sigma_r3/r4-like"/>
</dbReference>
<dbReference type="GO" id="GO:0003677">
    <property type="term" value="F:DNA binding"/>
    <property type="evidence" value="ECO:0007669"/>
    <property type="project" value="UniProtKB-KW"/>
</dbReference>
<evidence type="ECO:0000259" key="7">
    <source>
        <dbReference type="Pfam" id="PF08281"/>
    </source>
</evidence>
<evidence type="ECO:0000256" key="1">
    <source>
        <dbReference type="ARBA" id="ARBA00010641"/>
    </source>
</evidence>
<evidence type="ECO:0000256" key="2">
    <source>
        <dbReference type="ARBA" id="ARBA00023015"/>
    </source>
</evidence>
<proteinExistence type="inferred from homology"/>
<dbReference type="GO" id="GO:0006352">
    <property type="term" value="P:DNA-templated transcription initiation"/>
    <property type="evidence" value="ECO:0007669"/>
    <property type="project" value="InterPro"/>
</dbReference>
<accession>A0A7S7SJC5</accession>
<evidence type="ECO:0000313" key="9">
    <source>
        <dbReference type="Proteomes" id="UP000593892"/>
    </source>
</evidence>
<dbReference type="NCBIfam" id="TIGR02937">
    <property type="entry name" value="sigma70-ECF"/>
    <property type="match status" value="1"/>
</dbReference>
<dbReference type="Gene3D" id="1.10.10.10">
    <property type="entry name" value="Winged helix-like DNA-binding domain superfamily/Winged helix DNA-binding domain"/>
    <property type="match status" value="1"/>
</dbReference>
<comment type="similarity">
    <text evidence="1">Belongs to the sigma-70 factor family. ECF subfamily.</text>
</comment>
<dbReference type="InterPro" id="IPR039425">
    <property type="entry name" value="RNA_pol_sigma-70-like"/>
</dbReference>
<dbReference type="GO" id="GO:0016987">
    <property type="term" value="F:sigma factor activity"/>
    <property type="evidence" value="ECO:0007669"/>
    <property type="project" value="UniProtKB-KW"/>
</dbReference>
<keyword evidence="3" id="KW-0731">Sigma factor</keyword>
<dbReference type="EMBL" id="CP063849">
    <property type="protein sequence ID" value="QOY86543.1"/>
    <property type="molecule type" value="Genomic_DNA"/>
</dbReference>
<dbReference type="SUPFAM" id="SSF88659">
    <property type="entry name" value="Sigma3 and sigma4 domains of RNA polymerase sigma factors"/>
    <property type="match status" value="1"/>
</dbReference>
<gene>
    <name evidence="8" type="ORF">IRI77_27640</name>
</gene>
<evidence type="ECO:0000313" key="8">
    <source>
        <dbReference type="EMBL" id="QOY86543.1"/>
    </source>
</evidence>
<feature type="domain" description="RNA polymerase sigma-70 region 2" evidence="6">
    <location>
        <begin position="56"/>
        <end position="111"/>
    </location>
</feature>
<organism evidence="8 9">
    <name type="scientific">Paludibaculum fermentans</name>
    <dbReference type="NCBI Taxonomy" id="1473598"/>
    <lineage>
        <taxon>Bacteria</taxon>
        <taxon>Pseudomonadati</taxon>
        <taxon>Acidobacteriota</taxon>
        <taxon>Terriglobia</taxon>
        <taxon>Bryobacterales</taxon>
        <taxon>Bryobacteraceae</taxon>
        <taxon>Paludibaculum</taxon>
    </lineage>
</organism>
<dbReference type="SUPFAM" id="SSF88946">
    <property type="entry name" value="Sigma2 domain of RNA polymerase sigma factors"/>
    <property type="match status" value="1"/>
</dbReference>
<dbReference type="InterPro" id="IPR036388">
    <property type="entry name" value="WH-like_DNA-bd_sf"/>
</dbReference>
<reference evidence="8 9" key="1">
    <citation type="submission" date="2020-10" db="EMBL/GenBank/DDBJ databases">
        <title>Complete genome sequence of Paludibaculum fermentans P105T, a facultatively anaerobic acidobacterium capable of dissimilatory Fe(III) reduction.</title>
        <authorList>
            <person name="Dedysh S.N."/>
            <person name="Beletsky A.V."/>
            <person name="Kulichevskaya I.S."/>
            <person name="Mardanov A.V."/>
            <person name="Ravin N.V."/>
        </authorList>
    </citation>
    <scope>NUCLEOTIDE SEQUENCE [LARGE SCALE GENOMIC DNA]</scope>
    <source>
        <strain evidence="8 9">P105</strain>
    </source>
</reference>
<dbReference type="InterPro" id="IPR013325">
    <property type="entry name" value="RNA_pol_sigma_r2"/>
</dbReference>
<keyword evidence="9" id="KW-1185">Reference proteome</keyword>
<name>A0A7S7SJC5_PALFE</name>
<dbReference type="InterPro" id="IPR007627">
    <property type="entry name" value="RNA_pol_sigma70_r2"/>
</dbReference>
<evidence type="ECO:0000256" key="3">
    <source>
        <dbReference type="ARBA" id="ARBA00023082"/>
    </source>
</evidence>
<dbReference type="InterPro" id="IPR013249">
    <property type="entry name" value="RNA_pol_sigma70_r4_t2"/>
</dbReference>
<keyword evidence="2" id="KW-0805">Transcription regulation</keyword>
<dbReference type="AlphaFoldDB" id="A0A7S7SJC5"/>
<protein>
    <submittedName>
        <fullName evidence="8">Sigma-70 family RNA polymerase sigma factor</fullName>
    </submittedName>
</protein>
<keyword evidence="5" id="KW-0804">Transcription</keyword>
<dbReference type="PANTHER" id="PTHR43133">
    <property type="entry name" value="RNA POLYMERASE ECF-TYPE SIGMA FACTO"/>
    <property type="match status" value="1"/>
</dbReference>
<dbReference type="Gene3D" id="1.10.1740.10">
    <property type="match status" value="1"/>
</dbReference>
<dbReference type="PANTHER" id="PTHR43133:SF8">
    <property type="entry name" value="RNA POLYMERASE SIGMA FACTOR HI_1459-RELATED"/>
    <property type="match status" value="1"/>
</dbReference>
<evidence type="ECO:0000256" key="4">
    <source>
        <dbReference type="ARBA" id="ARBA00023125"/>
    </source>
</evidence>
<dbReference type="Proteomes" id="UP000593892">
    <property type="component" value="Chromosome"/>
</dbReference>
<evidence type="ECO:0000256" key="5">
    <source>
        <dbReference type="ARBA" id="ARBA00023163"/>
    </source>
</evidence>
<keyword evidence="4" id="KW-0238">DNA-binding</keyword>
<sequence>MRFPDRSGVQLRLQTVPDERSSAEPQAGSVRLVAGVNLRSQVERIYEETRTDLHLYLLCFRLPASQAEDLTQEAFVCLYRALSKGQEILAVRPWLFRVARNLALKARARESAFLAIDPDLDRTIQAGGKNPEESLIERQRMSRLNEAVALLSPQQKECLHLRAAGLRYREIAEAIGISSSTVSEFLRRGLCKLRRALNE</sequence>
<dbReference type="KEGG" id="pfer:IRI77_27640"/>
<feature type="domain" description="RNA polymerase sigma factor 70 region 4 type 2" evidence="7">
    <location>
        <begin position="143"/>
        <end position="190"/>
    </location>
</feature>
<dbReference type="PRINTS" id="PR00038">
    <property type="entry name" value="HTHLUXR"/>
</dbReference>
<dbReference type="InterPro" id="IPR000792">
    <property type="entry name" value="Tscrpt_reg_LuxR_C"/>
</dbReference>
<dbReference type="RefSeq" id="WP_194448212.1">
    <property type="nucleotide sequence ID" value="NZ_CP063849.1"/>
</dbReference>
<dbReference type="Pfam" id="PF04542">
    <property type="entry name" value="Sigma70_r2"/>
    <property type="match status" value="1"/>
</dbReference>
<dbReference type="Pfam" id="PF08281">
    <property type="entry name" value="Sigma70_r4_2"/>
    <property type="match status" value="1"/>
</dbReference>
<dbReference type="InterPro" id="IPR014284">
    <property type="entry name" value="RNA_pol_sigma-70_dom"/>
</dbReference>
<evidence type="ECO:0000259" key="6">
    <source>
        <dbReference type="Pfam" id="PF04542"/>
    </source>
</evidence>